<dbReference type="PANTHER" id="PTHR33622:SF15">
    <property type="match status" value="1"/>
</dbReference>
<feature type="region of interest" description="Disordered" evidence="1">
    <location>
        <begin position="1"/>
        <end position="25"/>
    </location>
</feature>
<name>A0A067JK42_JATCU</name>
<dbReference type="STRING" id="180498.A0A067JK42"/>
<feature type="compositionally biased region" description="Polar residues" evidence="1">
    <location>
        <begin position="1"/>
        <end position="17"/>
    </location>
</feature>
<sequence>MMDSAIANNPITESEGTSIPLPNKSFCQRSDSENGGFVSVLRTHFHEFVHSSMDDHKTCLRTIFHKAYGRLKNLGGNSLSANEVASSLPLSNTPDGKGSLPGINYWIKVGDPF</sequence>
<proteinExistence type="predicted"/>
<reference evidence="2 3" key="1">
    <citation type="journal article" date="2014" name="PLoS ONE">
        <title>Global Analysis of Gene Expression Profiles in Physic Nut (Jatropha curcas L.) Seedlings Exposed to Salt Stress.</title>
        <authorList>
            <person name="Zhang L."/>
            <person name="Zhang C."/>
            <person name="Wu P."/>
            <person name="Chen Y."/>
            <person name="Li M."/>
            <person name="Jiang H."/>
            <person name="Wu G."/>
        </authorList>
    </citation>
    <scope>NUCLEOTIDE SEQUENCE [LARGE SCALE GENOMIC DNA]</scope>
    <source>
        <strain evidence="3">cv. GZQX0401</strain>
        <tissue evidence="2">Young leaves</tissue>
    </source>
</reference>
<accession>A0A067JK42</accession>
<evidence type="ECO:0000313" key="2">
    <source>
        <dbReference type="EMBL" id="KDP24351.1"/>
    </source>
</evidence>
<evidence type="ECO:0000313" key="3">
    <source>
        <dbReference type="Proteomes" id="UP000027138"/>
    </source>
</evidence>
<dbReference type="OrthoDB" id="631057at2759"/>
<dbReference type="EMBL" id="KK915127">
    <property type="protein sequence ID" value="KDP24351.1"/>
    <property type="molecule type" value="Genomic_DNA"/>
</dbReference>
<evidence type="ECO:0000256" key="1">
    <source>
        <dbReference type="SAM" id="MobiDB-lite"/>
    </source>
</evidence>
<dbReference type="Proteomes" id="UP000027138">
    <property type="component" value="Unassembled WGS sequence"/>
</dbReference>
<dbReference type="PANTHER" id="PTHR33622">
    <property type="entry name" value="OS03G0724500 PROTEIN"/>
    <property type="match status" value="1"/>
</dbReference>
<gene>
    <name evidence="2" type="ORF">JCGZ_25647</name>
</gene>
<dbReference type="AlphaFoldDB" id="A0A067JK42"/>
<keyword evidence="3" id="KW-1185">Reference proteome</keyword>
<protein>
    <submittedName>
        <fullName evidence="2">Uncharacterized protein</fullName>
    </submittedName>
</protein>
<organism evidence="2 3">
    <name type="scientific">Jatropha curcas</name>
    <name type="common">Barbados nut</name>
    <dbReference type="NCBI Taxonomy" id="180498"/>
    <lineage>
        <taxon>Eukaryota</taxon>
        <taxon>Viridiplantae</taxon>
        <taxon>Streptophyta</taxon>
        <taxon>Embryophyta</taxon>
        <taxon>Tracheophyta</taxon>
        <taxon>Spermatophyta</taxon>
        <taxon>Magnoliopsida</taxon>
        <taxon>eudicotyledons</taxon>
        <taxon>Gunneridae</taxon>
        <taxon>Pentapetalae</taxon>
        <taxon>rosids</taxon>
        <taxon>fabids</taxon>
        <taxon>Malpighiales</taxon>
        <taxon>Euphorbiaceae</taxon>
        <taxon>Crotonoideae</taxon>
        <taxon>Jatropheae</taxon>
        <taxon>Jatropha</taxon>
    </lineage>
</organism>